<evidence type="ECO:0000313" key="4">
    <source>
        <dbReference type="Proteomes" id="UP000696485"/>
    </source>
</evidence>
<dbReference type="SUPFAM" id="SSF81383">
    <property type="entry name" value="F-box domain"/>
    <property type="match status" value="1"/>
</dbReference>
<dbReference type="Proteomes" id="UP000696485">
    <property type="component" value="Unassembled WGS sequence"/>
</dbReference>
<sequence>MINTNLKTTERDADNGDSALKVYNPNEKRNAQTKSKRTYPKAKKLLDHAEKEDEKERTRPKSRRKYPKRTIQEVDNDNGNYGQPSMGVSIDRIKEESMSEEPQKKRSRVVATNHVLQLVPINKSDPCSVFPHELWDMVLDSLPMSYIVNMALVSKTWLAGNRGYHGFKMAALNGRLGKKAPSHIPIVIQLNGDPLETWALCHDCRNRHYRLHPEDPRAPCNPLDPMTFIDNYTIPKTIAMRKYALKPADLNYLQSFTQTSGHVATVFYECEIQVQACQIHGGWVGLEAVKANMRAYQFQQVKKKEMRYHQYMSTTKKAEKNNGKAISEGKKDYKSVDQIALVEKFNDKCLEEEDSEQSAAPWEPMLPWNEDCSKKYDLFGGDEESIMAGPILFEYDDVSEEVDWYCKDVAAGLEDADWYDNGGEGPSSRGGSKW</sequence>
<gene>
    <name evidence="3" type="ORF">BG006_010124</name>
</gene>
<organism evidence="3 4">
    <name type="scientific">Podila minutissima</name>
    <dbReference type="NCBI Taxonomy" id="64525"/>
    <lineage>
        <taxon>Eukaryota</taxon>
        <taxon>Fungi</taxon>
        <taxon>Fungi incertae sedis</taxon>
        <taxon>Mucoromycota</taxon>
        <taxon>Mortierellomycotina</taxon>
        <taxon>Mortierellomycetes</taxon>
        <taxon>Mortierellales</taxon>
        <taxon>Mortierellaceae</taxon>
        <taxon>Podila</taxon>
    </lineage>
</organism>
<dbReference type="EMBL" id="JAAAUY010000780">
    <property type="protein sequence ID" value="KAF9326461.1"/>
    <property type="molecule type" value="Genomic_DNA"/>
</dbReference>
<comment type="caution">
    <text evidence="3">The sequence shown here is derived from an EMBL/GenBank/DDBJ whole genome shotgun (WGS) entry which is preliminary data.</text>
</comment>
<feature type="domain" description="F-box" evidence="2">
    <location>
        <begin position="130"/>
        <end position="157"/>
    </location>
</feature>
<dbReference type="Pfam" id="PF00646">
    <property type="entry name" value="F-box"/>
    <property type="match status" value="1"/>
</dbReference>
<accession>A0A9P5VIR8</accession>
<keyword evidence="4" id="KW-1185">Reference proteome</keyword>
<evidence type="ECO:0000256" key="1">
    <source>
        <dbReference type="SAM" id="MobiDB-lite"/>
    </source>
</evidence>
<name>A0A9P5VIR8_9FUNG</name>
<evidence type="ECO:0000259" key="2">
    <source>
        <dbReference type="Pfam" id="PF00646"/>
    </source>
</evidence>
<feature type="region of interest" description="Disordered" evidence="1">
    <location>
        <begin position="1"/>
        <end position="85"/>
    </location>
</feature>
<dbReference type="CDD" id="cd21075">
    <property type="entry name" value="DBD_XPA-like"/>
    <property type="match status" value="1"/>
</dbReference>
<feature type="compositionally biased region" description="Basic residues" evidence="1">
    <location>
        <begin position="34"/>
        <end position="43"/>
    </location>
</feature>
<protein>
    <recommendedName>
        <fullName evidence="2">F-box domain-containing protein</fullName>
    </recommendedName>
</protein>
<dbReference type="InterPro" id="IPR001810">
    <property type="entry name" value="F-box_dom"/>
</dbReference>
<feature type="compositionally biased region" description="Basic and acidic residues" evidence="1">
    <location>
        <begin position="44"/>
        <end position="59"/>
    </location>
</feature>
<evidence type="ECO:0000313" key="3">
    <source>
        <dbReference type="EMBL" id="KAF9326461.1"/>
    </source>
</evidence>
<dbReference type="InterPro" id="IPR036047">
    <property type="entry name" value="F-box-like_dom_sf"/>
</dbReference>
<dbReference type="AlphaFoldDB" id="A0A9P5VIR8"/>
<proteinExistence type="predicted"/>
<reference evidence="3" key="1">
    <citation type="journal article" date="2020" name="Fungal Divers.">
        <title>Resolving the Mortierellaceae phylogeny through synthesis of multi-gene phylogenetics and phylogenomics.</title>
        <authorList>
            <person name="Vandepol N."/>
            <person name="Liber J."/>
            <person name="Desiro A."/>
            <person name="Na H."/>
            <person name="Kennedy M."/>
            <person name="Barry K."/>
            <person name="Grigoriev I.V."/>
            <person name="Miller A.N."/>
            <person name="O'Donnell K."/>
            <person name="Stajich J.E."/>
            <person name="Bonito G."/>
        </authorList>
    </citation>
    <scope>NUCLEOTIDE SEQUENCE</scope>
    <source>
        <strain evidence="3">NVP1</strain>
    </source>
</reference>